<dbReference type="EMBL" id="MN740993">
    <property type="protein sequence ID" value="QHU21855.1"/>
    <property type="molecule type" value="Genomic_DNA"/>
</dbReference>
<dbReference type="SUPFAM" id="SSF53335">
    <property type="entry name" value="S-adenosyl-L-methionine-dependent methyltransferases"/>
    <property type="match status" value="1"/>
</dbReference>
<proteinExistence type="predicted"/>
<evidence type="ECO:0000313" key="1">
    <source>
        <dbReference type="EMBL" id="QHU21855.1"/>
    </source>
</evidence>
<accession>A0A6C0KV64</accession>
<dbReference type="Pfam" id="PF13578">
    <property type="entry name" value="Methyltransf_24"/>
    <property type="match status" value="1"/>
</dbReference>
<sequence>MYEFTQDWFDGSDIKKYLLQVYGIRTEHHILEIGTFEGGSACFFSDVFLNHPNSTLYCVDPFLLDDTTSPLSAETEARFRANIVKSKHASKVTHYRMTSKDFFLHNKLKFDLIYIDGSHLLDDITADFNNSLLVAVPGCIIWMDDYGGGSFVGEIKNHIDSLIEANKERVAVFFKGYQIAMRVLG</sequence>
<evidence type="ECO:0008006" key="2">
    <source>
        <dbReference type="Google" id="ProtNLM"/>
    </source>
</evidence>
<name>A0A6C0KV64_9ZZZZ</name>
<dbReference type="AlphaFoldDB" id="A0A6C0KV64"/>
<dbReference type="InterPro" id="IPR029063">
    <property type="entry name" value="SAM-dependent_MTases_sf"/>
</dbReference>
<organism evidence="1">
    <name type="scientific">viral metagenome</name>
    <dbReference type="NCBI Taxonomy" id="1070528"/>
    <lineage>
        <taxon>unclassified sequences</taxon>
        <taxon>metagenomes</taxon>
        <taxon>organismal metagenomes</taxon>
    </lineage>
</organism>
<dbReference type="Gene3D" id="3.40.50.150">
    <property type="entry name" value="Vaccinia Virus protein VP39"/>
    <property type="match status" value="1"/>
</dbReference>
<protein>
    <recommendedName>
        <fullName evidence="2">Methyltransferase</fullName>
    </recommendedName>
</protein>
<reference evidence="1" key="1">
    <citation type="journal article" date="2020" name="Nature">
        <title>Giant virus diversity and host interactions through global metagenomics.</title>
        <authorList>
            <person name="Schulz F."/>
            <person name="Roux S."/>
            <person name="Paez-Espino D."/>
            <person name="Jungbluth S."/>
            <person name="Walsh D.A."/>
            <person name="Denef V.J."/>
            <person name="McMahon K.D."/>
            <person name="Konstantinidis K.T."/>
            <person name="Eloe-Fadrosh E.A."/>
            <person name="Kyrpides N.C."/>
            <person name="Woyke T."/>
        </authorList>
    </citation>
    <scope>NUCLEOTIDE SEQUENCE</scope>
    <source>
        <strain evidence="1">GVMAG-S-3300013286-35</strain>
    </source>
</reference>